<feature type="transmembrane region" description="Helical" evidence="8">
    <location>
        <begin position="1035"/>
        <end position="1057"/>
    </location>
</feature>
<feature type="region of interest" description="Disordered" evidence="7">
    <location>
        <begin position="1645"/>
        <end position="1670"/>
    </location>
</feature>
<dbReference type="GO" id="GO:0000165">
    <property type="term" value="P:MAPK cascade"/>
    <property type="evidence" value="ECO:0007669"/>
    <property type="project" value="UniProtKB-ARBA"/>
</dbReference>
<keyword evidence="11" id="KW-1185">Reference proteome</keyword>
<feature type="compositionally biased region" description="Polar residues" evidence="7">
    <location>
        <begin position="1256"/>
        <end position="1278"/>
    </location>
</feature>
<feature type="compositionally biased region" description="Polar residues" evidence="7">
    <location>
        <begin position="1645"/>
        <end position="1659"/>
    </location>
</feature>
<dbReference type="PANTHER" id="PTHR48016">
    <property type="entry name" value="MAP KINASE KINASE KINASE SSK2-RELATED-RELATED"/>
    <property type="match status" value="1"/>
</dbReference>
<evidence type="ECO:0000256" key="6">
    <source>
        <dbReference type="PROSITE-ProRule" id="PRU10141"/>
    </source>
</evidence>
<feature type="compositionally biased region" description="Low complexity" evidence="7">
    <location>
        <begin position="1196"/>
        <end position="1207"/>
    </location>
</feature>
<dbReference type="PROSITE" id="PS00108">
    <property type="entry name" value="PROTEIN_KINASE_ST"/>
    <property type="match status" value="1"/>
</dbReference>
<dbReference type="STRING" id="133412.A0A1R1X113"/>
<feature type="compositionally biased region" description="Low complexity" evidence="7">
    <location>
        <begin position="447"/>
        <end position="472"/>
    </location>
</feature>
<evidence type="ECO:0000256" key="8">
    <source>
        <dbReference type="SAM" id="Phobius"/>
    </source>
</evidence>
<dbReference type="PANTHER" id="PTHR48016:SF56">
    <property type="entry name" value="MAPKK KINASE"/>
    <property type="match status" value="1"/>
</dbReference>
<keyword evidence="1" id="KW-0723">Serine/threonine-protein kinase</keyword>
<dbReference type="Pfam" id="PF00069">
    <property type="entry name" value="Pkinase"/>
    <property type="match status" value="1"/>
</dbReference>
<dbReference type="SMART" id="SM00220">
    <property type="entry name" value="S_TKc"/>
    <property type="match status" value="1"/>
</dbReference>
<dbReference type="PRINTS" id="PR00109">
    <property type="entry name" value="TYRKINASE"/>
</dbReference>
<feature type="compositionally biased region" description="Polar residues" evidence="7">
    <location>
        <begin position="180"/>
        <end position="200"/>
    </location>
</feature>
<evidence type="ECO:0000256" key="3">
    <source>
        <dbReference type="ARBA" id="ARBA00022741"/>
    </source>
</evidence>
<gene>
    <name evidence="10" type="ORF">AYI70_g11621</name>
</gene>
<feature type="compositionally biased region" description="Polar residues" evidence="7">
    <location>
        <begin position="212"/>
        <end position="223"/>
    </location>
</feature>
<keyword evidence="8" id="KW-1133">Transmembrane helix</keyword>
<reference evidence="10 11" key="1">
    <citation type="submission" date="2017-01" db="EMBL/GenBank/DDBJ databases">
        <authorList>
            <person name="Mah S.A."/>
            <person name="Swanson W.J."/>
            <person name="Moy G.W."/>
            <person name="Vacquier V.D."/>
        </authorList>
    </citation>
    <scope>NUCLEOTIDE SEQUENCE [LARGE SCALE GENOMIC DNA]</scope>
    <source>
        <strain evidence="10 11">GSMNP</strain>
    </source>
</reference>
<dbReference type="InterPro" id="IPR000719">
    <property type="entry name" value="Prot_kinase_dom"/>
</dbReference>
<dbReference type="PROSITE" id="PS50011">
    <property type="entry name" value="PROTEIN_KINASE_DOM"/>
    <property type="match status" value="1"/>
</dbReference>
<evidence type="ECO:0000256" key="4">
    <source>
        <dbReference type="ARBA" id="ARBA00022777"/>
    </source>
</evidence>
<dbReference type="CDD" id="cd06627">
    <property type="entry name" value="STKc_Cdc7_like"/>
    <property type="match status" value="1"/>
</dbReference>
<dbReference type="GO" id="GO:0005524">
    <property type="term" value="F:ATP binding"/>
    <property type="evidence" value="ECO:0007669"/>
    <property type="project" value="UniProtKB-UniRule"/>
</dbReference>
<sequence length="1670" mass="186182">MLHSYTIEPQINLDLISKNDYPKVCSLISSLLNIDVPSSQLEEFLSSPSVLSDLLDAFNHLNQKEGPSHDPSIYSNPTNFEYLKQTYLELGLLDSLPQNSSSIFHNKSSLKKIISSLLKISKRHDPHFKNDSSINSSKTFSAFSSSLYHSNSINSLSKNNKNEFDQFKQYLLKKSASKSNPKIWSSNINRETPDNSTSSDTLDKTIPFKPLDNTTSSETLDNTIDSDSKFDSLHYSLKSLRLNDIESSTDTYSSPYLKRAISTSKNTSSTALNLAIYPQSNDSDPYDFSPPKFDSSFGRNSTKVARKSNHIPSSPYLTPNKKSLNDSSLTRIWWKSDIFKENQNITPKSVTTTTTNTVKSKYLKNDNDFTSSYNNNFPKNITKLTTPQNYIISNDSDFDSLSNQVSNLQIASNSTNIDHITNNKSNKRDHSKLPLLERKLNFGLNHSSNFSSNSTSLSEIQSSQSKPRSRSQLYFPPTSTNNKPHNSSSPNIPNLDVAQNDLSRQTPAPLSCPDFSIASEFADIRCDSTNLKKPTISKSPILVSSPNNSISSSKLSKQLSIFRFDPEKNRLTINLGNSKQEVQYQLGNCIGKGQFGSVYRALNLENGQMVAVKQIPIYKQDDSKLDEILHEVETLKGLTNPRIVRYYDFVKTDEFLFLVMEYVENGSLAATLKSFGVFPEKLVLAYVFKIIEGLVYLHSRNVVHCDLKAANILTTKKGNIKLADFGVSLNLGLKHSNDDSMIVAGTPCWMAPEIIKLEGPTTASDIWSLGCTIVELLSGKPPYADLVSMAALYHIVEDERPPFPENISAQLHDFLTICFEKDPKNRPTASQLVNHPWLKQYDTSKKEMKNLRRNYSMRMSRVIKKENMAVSGSQLNLMFLRAVRELNPESPEIANFSQSKSKLSSLGFDLPDTIQELDNSNDPLIENSYNANYNEDSAANSSQDFLKSLDIHNDELDTPKVFSNTPEIISSPPFSPTKGCLKIHKLESQSTTVTGPNPKPHNMRIIISGDSSKICFVCKEVINGFCLGCIGKPHLFFIFLLYAFLLFILCSFFFLVCKSACHKGCDKNYDMCTPVTTARVMVPPDRKSSKRFREKLVKISLKSSDSSSKNVSPMYTPTISQNSNLSLSNQQLLQSSSFDDNSSSSADTVQLKHSEYFSLNSNKSSIRTKSPDAYPSLNLSSNNLTNSQATKRASESNDNSLSNRSLSGPRRKKLPKIPLVIKNNSQNSSSSFNTINKSIGSTNQFAKPQVEKSHVKSSINSDSDSHLPNVSSPYTSIKSNSQLIRTSSNPDNIKNGLNSIPNLTTTLVNDSISSSKANTLSPIQLINEISTPKKFGVFIDYNSKFKRSRIPSPITNYNKLYNSLYSSPQDKCASFNQCLSPTSIMNGKRETTNLNSSNSKFEKVKFRTNGSLRSNNRPSTNFYVKQRPFSEFYSASQNMHSRNSDINRRNLADITINSPKYYGNGRISSRSMINMSSNIQPPHAQFPKYSRSQKHLSSYNIGSKNNLAIGQNNINKPRSQSCSSPSISMLRTDILHSDIVFNQDILFDPVSLMPFNKRSSLIAYYNANKGHSEHKSCNNGGSYKNSSAVQLQKPKGAMDYNSKNMISAKKPIKKSSSTSNLISASGSSGGLDKLKMKVGSRIFNSAGTRQKNTNSNSYAKQKKSTECTLM</sequence>
<keyword evidence="8" id="KW-0812">Transmembrane</keyword>
<dbReference type="Gene3D" id="1.10.510.10">
    <property type="entry name" value="Transferase(Phosphotransferase) domain 1"/>
    <property type="match status" value="1"/>
</dbReference>
<feature type="compositionally biased region" description="Polar residues" evidence="7">
    <location>
        <begin position="477"/>
        <end position="492"/>
    </location>
</feature>
<dbReference type="PROSITE" id="PS00107">
    <property type="entry name" value="PROTEIN_KINASE_ATP"/>
    <property type="match status" value="1"/>
</dbReference>
<evidence type="ECO:0000256" key="1">
    <source>
        <dbReference type="ARBA" id="ARBA00022527"/>
    </source>
</evidence>
<feature type="region of interest" description="Disordered" evidence="7">
    <location>
        <begin position="1163"/>
        <end position="1218"/>
    </location>
</feature>
<keyword evidence="2" id="KW-0808">Transferase</keyword>
<keyword evidence="4 10" id="KW-0418">Kinase</keyword>
<keyword evidence="5 6" id="KW-0067">ATP-binding</keyword>
<keyword evidence="3 6" id="KW-0547">Nucleotide-binding</keyword>
<evidence type="ECO:0000313" key="10">
    <source>
        <dbReference type="EMBL" id="OMJ08309.1"/>
    </source>
</evidence>
<feature type="binding site" evidence="6">
    <location>
        <position position="613"/>
    </location>
    <ligand>
        <name>ATP</name>
        <dbReference type="ChEBI" id="CHEBI:30616"/>
    </ligand>
</feature>
<protein>
    <submittedName>
        <fullName evidence="10">Serine/threonine-protein kinase sepA</fullName>
    </submittedName>
</protein>
<keyword evidence="8" id="KW-0472">Membrane</keyword>
<name>A0A1R1X113_9FUNG</name>
<organism evidence="10 11">
    <name type="scientific">Smittium culicis</name>
    <dbReference type="NCBI Taxonomy" id="133412"/>
    <lineage>
        <taxon>Eukaryota</taxon>
        <taxon>Fungi</taxon>
        <taxon>Fungi incertae sedis</taxon>
        <taxon>Zoopagomycota</taxon>
        <taxon>Kickxellomycotina</taxon>
        <taxon>Harpellomycetes</taxon>
        <taxon>Harpellales</taxon>
        <taxon>Legeriomycetaceae</taxon>
        <taxon>Smittium</taxon>
    </lineage>
</organism>
<dbReference type="EMBL" id="LSSN01005831">
    <property type="protein sequence ID" value="OMJ08309.1"/>
    <property type="molecule type" value="Genomic_DNA"/>
</dbReference>
<dbReference type="InterPro" id="IPR050538">
    <property type="entry name" value="MAP_kinase_kinase_kinase"/>
</dbReference>
<feature type="region of interest" description="Disordered" evidence="7">
    <location>
        <begin position="180"/>
        <end position="223"/>
    </location>
</feature>
<comment type="caution">
    <text evidence="10">The sequence shown here is derived from an EMBL/GenBank/DDBJ whole genome shotgun (WGS) entry which is preliminary data.</text>
</comment>
<evidence type="ECO:0000259" key="9">
    <source>
        <dbReference type="PROSITE" id="PS50011"/>
    </source>
</evidence>
<proteinExistence type="predicted"/>
<dbReference type="OrthoDB" id="8693905at2759"/>
<dbReference type="Proteomes" id="UP000187283">
    <property type="component" value="Unassembled WGS sequence"/>
</dbReference>
<feature type="domain" description="Protein kinase" evidence="9">
    <location>
        <begin position="584"/>
        <end position="838"/>
    </location>
</feature>
<dbReference type="InterPro" id="IPR008271">
    <property type="entry name" value="Ser/Thr_kinase_AS"/>
</dbReference>
<dbReference type="InterPro" id="IPR011009">
    <property type="entry name" value="Kinase-like_dom_sf"/>
</dbReference>
<feature type="region of interest" description="Disordered" evidence="7">
    <location>
        <begin position="447"/>
        <end position="497"/>
    </location>
</feature>
<evidence type="ECO:0000256" key="5">
    <source>
        <dbReference type="ARBA" id="ARBA00022840"/>
    </source>
</evidence>
<dbReference type="GO" id="GO:0004674">
    <property type="term" value="F:protein serine/threonine kinase activity"/>
    <property type="evidence" value="ECO:0007669"/>
    <property type="project" value="UniProtKB-KW"/>
</dbReference>
<dbReference type="InterPro" id="IPR017441">
    <property type="entry name" value="Protein_kinase_ATP_BS"/>
</dbReference>
<evidence type="ECO:0000256" key="2">
    <source>
        <dbReference type="ARBA" id="ARBA00022679"/>
    </source>
</evidence>
<evidence type="ECO:0000313" key="11">
    <source>
        <dbReference type="Proteomes" id="UP000187283"/>
    </source>
</evidence>
<dbReference type="SUPFAM" id="SSF56112">
    <property type="entry name" value="Protein kinase-like (PK-like)"/>
    <property type="match status" value="1"/>
</dbReference>
<evidence type="ECO:0000256" key="7">
    <source>
        <dbReference type="SAM" id="MobiDB-lite"/>
    </source>
</evidence>
<feature type="region of interest" description="Disordered" evidence="7">
    <location>
        <begin position="1243"/>
        <end position="1278"/>
    </location>
</feature>
<feature type="region of interest" description="Disordered" evidence="7">
    <location>
        <begin position="280"/>
        <end position="316"/>
    </location>
</feature>
<dbReference type="InterPro" id="IPR001245">
    <property type="entry name" value="Ser-Thr/Tyr_kinase_cat_dom"/>
</dbReference>
<accession>A0A1R1X113</accession>
<feature type="compositionally biased region" description="Low complexity" evidence="7">
    <location>
        <begin position="1176"/>
        <end position="1187"/>
    </location>
</feature>